<protein>
    <submittedName>
        <fullName evidence="8">Deoxyribodipyrimidine photo-lyase</fullName>
    </submittedName>
</protein>
<feature type="binding site" evidence="4">
    <location>
        <begin position="373"/>
        <end position="375"/>
    </location>
    <ligand>
        <name>FAD</name>
        <dbReference type="ChEBI" id="CHEBI:57692"/>
    </ligand>
</feature>
<dbReference type="GO" id="GO:0071949">
    <property type="term" value="F:FAD binding"/>
    <property type="evidence" value="ECO:0007669"/>
    <property type="project" value="TreeGrafter"/>
</dbReference>
<evidence type="ECO:0000313" key="8">
    <source>
        <dbReference type="EMBL" id="SDY28806.1"/>
    </source>
</evidence>
<dbReference type="Gene3D" id="1.25.40.80">
    <property type="match status" value="1"/>
</dbReference>
<name>A0A1H3ILZ8_9RHOB</name>
<evidence type="ECO:0000313" key="9">
    <source>
        <dbReference type="Proteomes" id="UP000199026"/>
    </source>
</evidence>
<comment type="cofactor">
    <cofactor evidence="1">
        <name>(6R)-5,10-methylene-5,6,7,8-tetrahydrofolate</name>
        <dbReference type="ChEBI" id="CHEBI:15636"/>
    </cofactor>
</comment>
<accession>A0A1H3ILZ8</accession>
<reference evidence="8 9" key="1">
    <citation type="submission" date="2016-10" db="EMBL/GenBank/DDBJ databases">
        <authorList>
            <person name="de Groot N.N."/>
        </authorList>
    </citation>
    <scope>NUCLEOTIDE SEQUENCE [LARGE SCALE GENOMIC DNA]</scope>
    <source>
        <strain evidence="8 9">DSM 24677</strain>
    </source>
</reference>
<dbReference type="RefSeq" id="WP_089888541.1">
    <property type="nucleotide sequence ID" value="NZ_CALJFH010000034.1"/>
</dbReference>
<dbReference type="InterPro" id="IPR036155">
    <property type="entry name" value="Crypto/Photolyase_N_sf"/>
</dbReference>
<comment type="cofactor">
    <cofactor evidence="4">
        <name>FAD</name>
        <dbReference type="ChEBI" id="CHEBI:57692"/>
    </cofactor>
    <text evidence="4">Binds 1 FAD per subunit.</text>
</comment>
<dbReference type="InterPro" id="IPR014729">
    <property type="entry name" value="Rossmann-like_a/b/a_fold"/>
</dbReference>
<dbReference type="Gene3D" id="1.10.579.10">
    <property type="entry name" value="DNA Cyclobutane Dipyrimidine Photolyase, subunit A, domain 3"/>
    <property type="match status" value="1"/>
</dbReference>
<dbReference type="PROSITE" id="PS51645">
    <property type="entry name" value="PHR_CRY_ALPHA_BETA"/>
    <property type="match status" value="1"/>
</dbReference>
<feature type="domain" description="Photolyase/cryptochrome alpha/beta" evidence="7">
    <location>
        <begin position="6"/>
        <end position="131"/>
    </location>
</feature>
<evidence type="ECO:0000256" key="4">
    <source>
        <dbReference type="PIRSR" id="PIRSR602081-1"/>
    </source>
</evidence>
<dbReference type="AlphaFoldDB" id="A0A1H3ILZ8"/>
<keyword evidence="3 4" id="KW-0274">FAD</keyword>
<dbReference type="SUPFAM" id="SSF48173">
    <property type="entry name" value="Cryptochrome/photolyase FAD-binding domain"/>
    <property type="match status" value="1"/>
</dbReference>
<dbReference type="GO" id="GO:0009416">
    <property type="term" value="P:response to light stimulus"/>
    <property type="evidence" value="ECO:0007669"/>
    <property type="project" value="TreeGrafter"/>
</dbReference>
<sequence>MSDSTVTSIWWIRRDLRLVDNEALTAAAAKGPVIPLFIHEARSDALGAAPRWRLEQSLKALALQLEHKGLRLVLRKGEALDVLRAVVSETGARAVHWGRLYDPVSRHIDADVKAALRADGLAAESHAGQLLHEPMTVKTKVGDYYKVFSPFWRAIEPLGVAAPLPEPAKLLPPAAWPASENLLDWTLSSAMRRGASVLARHSTAGEAAAWAKMTRFLDERASNYKAARDQVATAGTSDLSDNLAYGEISPRSIWATGQAATASGVRGLEPFLRQVGWRDFAHHLMFHTPHMLKDNWREGWDSFPWSEDETEAKVWAWKYGRTGVDFVDAAMRELWVTGKMHNRARMVAASYLTKHMMVHWRVGERWFADQLIDFDPANNAMGWQWVAGSGPDAAPYFRVFNPDTQLQKFDPERRYFKRWVAEGQREAPETALDFYESIPKSAGLSPKAVRPQPIVGLKEGRERALAAYSSK</sequence>
<evidence type="ECO:0000256" key="3">
    <source>
        <dbReference type="ARBA" id="ARBA00022827"/>
    </source>
</evidence>
<dbReference type="InterPro" id="IPR006050">
    <property type="entry name" value="DNA_photolyase_N"/>
</dbReference>
<evidence type="ECO:0000259" key="7">
    <source>
        <dbReference type="PROSITE" id="PS51645"/>
    </source>
</evidence>
<dbReference type="PRINTS" id="PR00147">
    <property type="entry name" value="DNAPHOTLYASE"/>
</dbReference>
<evidence type="ECO:0000256" key="2">
    <source>
        <dbReference type="ARBA" id="ARBA00022630"/>
    </source>
</evidence>
<feature type="binding site" evidence="4">
    <location>
        <begin position="236"/>
        <end position="240"/>
    </location>
    <ligand>
        <name>FAD</name>
        <dbReference type="ChEBI" id="CHEBI:57692"/>
    </ligand>
</feature>
<evidence type="ECO:0000256" key="1">
    <source>
        <dbReference type="ARBA" id="ARBA00001932"/>
    </source>
</evidence>
<dbReference type="InterPro" id="IPR036134">
    <property type="entry name" value="Crypto/Photolyase_FAD-like_sf"/>
</dbReference>
<keyword evidence="2 4" id="KW-0285">Flavoprotein</keyword>
<gene>
    <name evidence="8" type="ORF">SAMN05444486_1011157</name>
</gene>
<keyword evidence="6" id="KW-0157">Chromophore</keyword>
<comment type="similarity">
    <text evidence="6">Belongs to the DNA photolyase family.</text>
</comment>
<feature type="binding site" evidence="4">
    <location>
        <position position="271"/>
    </location>
    <ligand>
        <name>FAD</name>
        <dbReference type="ChEBI" id="CHEBI:57692"/>
    </ligand>
</feature>
<feature type="site" description="Electron transfer via tryptophanyl radical" evidence="5">
    <location>
        <position position="360"/>
    </location>
</feature>
<dbReference type="PANTHER" id="PTHR11455:SF9">
    <property type="entry name" value="CRYPTOCHROME CIRCADIAN CLOCK 5 ISOFORM X1"/>
    <property type="match status" value="1"/>
</dbReference>
<keyword evidence="9" id="KW-1185">Reference proteome</keyword>
<dbReference type="GO" id="GO:0003904">
    <property type="term" value="F:deoxyribodipyrimidine photo-lyase activity"/>
    <property type="evidence" value="ECO:0007669"/>
    <property type="project" value="TreeGrafter"/>
</dbReference>
<organism evidence="8 9">
    <name type="scientific">Lentibacter algarum</name>
    <dbReference type="NCBI Taxonomy" id="576131"/>
    <lineage>
        <taxon>Bacteria</taxon>
        <taxon>Pseudomonadati</taxon>
        <taxon>Pseudomonadota</taxon>
        <taxon>Alphaproteobacteria</taxon>
        <taxon>Rhodobacterales</taxon>
        <taxon>Roseobacteraceae</taxon>
        <taxon>Lentibacter</taxon>
    </lineage>
</organism>
<dbReference type="STRING" id="576131.SAMN05444486_1011157"/>
<keyword evidence="8" id="KW-0456">Lyase</keyword>
<dbReference type="GeneID" id="78123939"/>
<dbReference type="Gene3D" id="3.40.50.620">
    <property type="entry name" value="HUPs"/>
    <property type="match status" value="1"/>
</dbReference>
<feature type="binding site" evidence="4">
    <location>
        <position position="224"/>
    </location>
    <ligand>
        <name>FAD</name>
        <dbReference type="ChEBI" id="CHEBI:57692"/>
    </ligand>
</feature>
<evidence type="ECO:0000256" key="6">
    <source>
        <dbReference type="RuleBase" id="RU004182"/>
    </source>
</evidence>
<feature type="site" description="Electron transfer via tryptophanyl radical" evidence="5">
    <location>
        <position position="383"/>
    </location>
</feature>
<dbReference type="SUPFAM" id="SSF52425">
    <property type="entry name" value="Cryptochrome/photolyase, N-terminal domain"/>
    <property type="match status" value="1"/>
</dbReference>
<proteinExistence type="inferred from homology"/>
<dbReference type="Proteomes" id="UP000199026">
    <property type="component" value="Unassembled WGS sequence"/>
</dbReference>
<dbReference type="InterPro" id="IPR002081">
    <property type="entry name" value="Cryptochrome/DNA_photolyase_1"/>
</dbReference>
<feature type="site" description="Electron transfer via tryptophanyl radical" evidence="5">
    <location>
        <position position="305"/>
    </location>
</feature>
<dbReference type="GO" id="GO:0003677">
    <property type="term" value="F:DNA binding"/>
    <property type="evidence" value="ECO:0007669"/>
    <property type="project" value="TreeGrafter"/>
</dbReference>
<evidence type="ECO:0000256" key="5">
    <source>
        <dbReference type="PIRSR" id="PIRSR602081-2"/>
    </source>
</evidence>
<dbReference type="Pfam" id="PF00875">
    <property type="entry name" value="DNA_photolyase"/>
    <property type="match status" value="1"/>
</dbReference>
<dbReference type="EMBL" id="FNPR01000001">
    <property type="protein sequence ID" value="SDY28806.1"/>
    <property type="molecule type" value="Genomic_DNA"/>
</dbReference>
<dbReference type="PANTHER" id="PTHR11455">
    <property type="entry name" value="CRYPTOCHROME"/>
    <property type="match status" value="1"/>
</dbReference>
<dbReference type="Pfam" id="PF03441">
    <property type="entry name" value="FAD_binding_7"/>
    <property type="match status" value="1"/>
</dbReference>
<dbReference type="OrthoDB" id="9772484at2"/>
<dbReference type="InterPro" id="IPR005101">
    <property type="entry name" value="Cryptochr/Photolyase_FAD-bd"/>
</dbReference>